<dbReference type="InterPro" id="IPR025601">
    <property type="entry name" value="ATP-bd_sugar_transptr-like"/>
</dbReference>
<dbReference type="Proteomes" id="UP000010297">
    <property type="component" value="Unassembled WGS sequence"/>
</dbReference>
<dbReference type="Gene3D" id="2.40.10.210">
    <property type="entry name" value="Phage tail proteins (gpFII-like)"/>
    <property type="match status" value="1"/>
</dbReference>
<dbReference type="SUPFAM" id="SSF69279">
    <property type="entry name" value="Phage tail proteins"/>
    <property type="match status" value="1"/>
</dbReference>
<dbReference type="AlphaFoldDB" id="H5UYW5"/>
<keyword evidence="2" id="KW-1185">Reference proteome</keyword>
<organism evidence="1 2">
    <name type="scientific">Atlantibacter hermannii NBRC 105704</name>
    <dbReference type="NCBI Taxonomy" id="1115512"/>
    <lineage>
        <taxon>Bacteria</taxon>
        <taxon>Pseudomonadati</taxon>
        <taxon>Pseudomonadota</taxon>
        <taxon>Gammaproteobacteria</taxon>
        <taxon>Enterobacterales</taxon>
        <taxon>Enterobacteriaceae</taxon>
        <taxon>Atlantibacter</taxon>
    </lineage>
</organism>
<sequence>MANRFRQMVARMDAVTVRQMGERVLINGTGYDAIESQFVAEMGPLAGEGLSLVVFSDSMKPRRHDVVIWKGETYKITRQQMFNGKPQIWIE</sequence>
<proteinExistence type="predicted"/>
<name>H5UYW5_ATLHE</name>
<gene>
    <name evidence="1" type="ORF">EH105704_01_01240</name>
</gene>
<dbReference type="RefSeq" id="WP_002433768.1">
    <property type="nucleotide sequence ID" value="NZ_BAFF01000001.1"/>
</dbReference>
<dbReference type="Pfam" id="PF13856">
    <property type="entry name" value="Gifsy-2"/>
    <property type="match status" value="1"/>
</dbReference>
<evidence type="ECO:0008006" key="3">
    <source>
        <dbReference type="Google" id="ProtNLM"/>
    </source>
</evidence>
<comment type="caution">
    <text evidence="1">The sequence shown here is derived from an EMBL/GenBank/DDBJ whole genome shotgun (WGS) entry which is preliminary data.</text>
</comment>
<accession>H5UYW5</accession>
<protein>
    <recommendedName>
        <fullName evidence="3">ATP-binding protein</fullName>
    </recommendedName>
</protein>
<evidence type="ECO:0000313" key="2">
    <source>
        <dbReference type="Proteomes" id="UP000010297"/>
    </source>
</evidence>
<reference evidence="1 2" key="1">
    <citation type="submission" date="2012-02" db="EMBL/GenBank/DDBJ databases">
        <title>Whole genome shotgun sequence of Escherichia hermannii NBRC 105704.</title>
        <authorList>
            <person name="Yoshida I."/>
            <person name="Hosoyama A."/>
            <person name="Tsuchikane K."/>
            <person name="Katsumata H."/>
            <person name="Yamazaki S."/>
            <person name="Fujita N."/>
        </authorList>
    </citation>
    <scope>NUCLEOTIDE SEQUENCE [LARGE SCALE GENOMIC DNA]</scope>
    <source>
        <strain evidence="1 2">NBRC 105704</strain>
    </source>
</reference>
<dbReference type="GeneID" id="92828759"/>
<dbReference type="eggNOG" id="ENOG5032ZMD">
    <property type="taxonomic scope" value="Bacteria"/>
</dbReference>
<dbReference type="EMBL" id="BAFF01000001">
    <property type="protein sequence ID" value="GAB50119.1"/>
    <property type="molecule type" value="Genomic_DNA"/>
</dbReference>
<evidence type="ECO:0000313" key="1">
    <source>
        <dbReference type="EMBL" id="GAB50119.1"/>
    </source>
</evidence>